<dbReference type="EC" id="2.1.1.33" evidence="2"/>
<accession>A0A1J6K5F1</accession>
<protein>
    <recommendedName>
        <fullName evidence="2">tRNA (guanine(46)-N(7))-methyltransferase</fullName>
        <ecNumber evidence="2">2.1.1.33</ecNumber>
    </recommendedName>
</protein>
<dbReference type="Pfam" id="PF01209">
    <property type="entry name" value="Ubie_methyltran"/>
    <property type="match status" value="1"/>
</dbReference>
<organism evidence="7 8">
    <name type="scientific">Nicotiana attenuata</name>
    <name type="common">Coyote tobacco</name>
    <dbReference type="NCBI Taxonomy" id="49451"/>
    <lineage>
        <taxon>Eukaryota</taxon>
        <taxon>Viridiplantae</taxon>
        <taxon>Streptophyta</taxon>
        <taxon>Embryophyta</taxon>
        <taxon>Tracheophyta</taxon>
        <taxon>Spermatophyta</taxon>
        <taxon>Magnoliopsida</taxon>
        <taxon>eudicotyledons</taxon>
        <taxon>Gunneridae</taxon>
        <taxon>Pentapetalae</taxon>
        <taxon>asterids</taxon>
        <taxon>lamiids</taxon>
        <taxon>Solanales</taxon>
        <taxon>Solanaceae</taxon>
        <taxon>Nicotianoideae</taxon>
        <taxon>Nicotianeae</taxon>
        <taxon>Nicotiana</taxon>
    </lineage>
</organism>
<dbReference type="Gramene" id="OIT20296">
    <property type="protein sequence ID" value="OIT20296"/>
    <property type="gene ID" value="A4A49_38811"/>
</dbReference>
<dbReference type="AlphaFoldDB" id="A0A1J6K5F1"/>
<reference evidence="7" key="1">
    <citation type="submission" date="2016-11" db="EMBL/GenBank/DDBJ databases">
        <title>The genome of Nicotiana attenuata.</title>
        <authorList>
            <person name="Xu S."/>
            <person name="Brockmoeller T."/>
            <person name="Gaquerel E."/>
            <person name="Navarro A."/>
            <person name="Kuhl H."/>
            <person name="Gase K."/>
            <person name="Ling Z."/>
            <person name="Zhou W."/>
            <person name="Kreitzer C."/>
            <person name="Stanke M."/>
            <person name="Tang H."/>
            <person name="Lyons E."/>
            <person name="Pandey P."/>
            <person name="Pandey S.P."/>
            <person name="Timmermann B."/>
            <person name="Baldwin I.T."/>
        </authorList>
    </citation>
    <scope>NUCLEOTIDE SEQUENCE [LARGE SCALE GENOMIC DNA]</scope>
    <source>
        <strain evidence="7">UT</strain>
    </source>
</reference>
<evidence type="ECO:0000256" key="5">
    <source>
        <dbReference type="ARBA" id="ARBA00022691"/>
    </source>
</evidence>
<gene>
    <name evidence="7" type="primary">COQ5_1</name>
    <name evidence="7" type="ORF">A4A49_38811</name>
</gene>
<dbReference type="InterPro" id="IPR003358">
    <property type="entry name" value="tRNA_(Gua-N-7)_MeTrfase_Trmb"/>
</dbReference>
<evidence type="ECO:0000313" key="7">
    <source>
        <dbReference type="EMBL" id="OIT20296.1"/>
    </source>
</evidence>
<keyword evidence="8" id="KW-1185">Reference proteome</keyword>
<name>A0A1J6K5F1_NICAT</name>
<dbReference type="SMR" id="A0A1J6K5F1"/>
<comment type="catalytic activity">
    <reaction evidence="1">
        <text>guanosine(46) in tRNA + S-adenosyl-L-methionine = N(7)-methylguanosine(46) in tRNA + S-adenosyl-L-homocysteine</text>
        <dbReference type="Rhea" id="RHEA:42708"/>
        <dbReference type="Rhea" id="RHEA-COMP:10188"/>
        <dbReference type="Rhea" id="RHEA-COMP:10189"/>
        <dbReference type="ChEBI" id="CHEBI:57856"/>
        <dbReference type="ChEBI" id="CHEBI:59789"/>
        <dbReference type="ChEBI" id="CHEBI:74269"/>
        <dbReference type="ChEBI" id="CHEBI:74480"/>
        <dbReference type="EC" id="2.1.1.33"/>
    </reaction>
</comment>
<evidence type="ECO:0000256" key="2">
    <source>
        <dbReference type="ARBA" id="ARBA00011977"/>
    </source>
</evidence>
<dbReference type="InterPro" id="IPR023576">
    <property type="entry name" value="UbiE/COQ5_MeTrFase_CS"/>
</dbReference>
<proteinExistence type="predicted"/>
<keyword evidence="6" id="KW-0819">tRNA processing</keyword>
<evidence type="ECO:0000256" key="4">
    <source>
        <dbReference type="ARBA" id="ARBA00022679"/>
    </source>
</evidence>
<dbReference type="Gene3D" id="3.40.50.150">
    <property type="entry name" value="Vaccinia Virus protein VP39"/>
    <property type="match status" value="1"/>
</dbReference>
<evidence type="ECO:0000256" key="3">
    <source>
        <dbReference type="ARBA" id="ARBA00022603"/>
    </source>
</evidence>
<dbReference type="SUPFAM" id="SSF53335">
    <property type="entry name" value="S-adenosyl-L-methionine-dependent methyltransferases"/>
    <property type="match status" value="1"/>
</dbReference>
<dbReference type="Proteomes" id="UP000187609">
    <property type="component" value="Unassembled WGS sequence"/>
</dbReference>
<evidence type="ECO:0000256" key="1">
    <source>
        <dbReference type="ARBA" id="ARBA00000142"/>
    </source>
</evidence>
<dbReference type="GO" id="GO:0043527">
    <property type="term" value="C:tRNA methyltransferase complex"/>
    <property type="evidence" value="ECO:0007669"/>
    <property type="project" value="TreeGrafter"/>
</dbReference>
<evidence type="ECO:0000256" key="6">
    <source>
        <dbReference type="ARBA" id="ARBA00022694"/>
    </source>
</evidence>
<dbReference type="OrthoDB" id="6329284at2759"/>
<keyword evidence="3 7" id="KW-0489">Methyltransferase</keyword>
<dbReference type="PROSITE" id="PS01183">
    <property type="entry name" value="UBIE_1"/>
    <property type="match status" value="1"/>
</dbReference>
<evidence type="ECO:0000313" key="8">
    <source>
        <dbReference type="Proteomes" id="UP000187609"/>
    </source>
</evidence>
<dbReference type="PANTHER" id="PTHR23417:SF21">
    <property type="entry name" value="TRNA (GUANINE-N(7)-)-METHYLTRANSFERASE"/>
    <property type="match status" value="1"/>
</dbReference>
<keyword evidence="4" id="KW-0808">Transferase</keyword>
<dbReference type="STRING" id="49451.A0A1J6K5F1"/>
<dbReference type="GO" id="GO:0008176">
    <property type="term" value="F:tRNA (guanine(46)-N7)-methyltransferase activity"/>
    <property type="evidence" value="ECO:0007669"/>
    <property type="project" value="UniProtKB-EC"/>
</dbReference>
<dbReference type="EMBL" id="MJEQ01005495">
    <property type="protein sequence ID" value="OIT20296.1"/>
    <property type="molecule type" value="Genomic_DNA"/>
</dbReference>
<keyword evidence="5" id="KW-0949">S-adenosyl-L-methionine</keyword>
<dbReference type="InterPro" id="IPR029063">
    <property type="entry name" value="SAM-dependent_MTases_sf"/>
</dbReference>
<comment type="caution">
    <text evidence="7">The sequence shown here is derived from an EMBL/GenBank/DDBJ whole genome shotgun (WGS) entry which is preliminary data.</text>
</comment>
<dbReference type="PANTHER" id="PTHR23417">
    <property type="entry name" value="3-DEOXY-D-MANNO-OCTULOSONIC-ACID TRANSFERASE/TRNA GUANINE-N 7 - -METHYLTRANSFERASE"/>
    <property type="match status" value="1"/>
</dbReference>
<dbReference type="GeneID" id="109220380"/>
<sequence>MATLVRLVARSLRRKNLFSMYCPASTLHSHATSFGIKEVPEEEKSKMVGNVFTSVASNYDLMNDLMSCGLHRLWKDKLVSKLNPFPGMKHLDVAGGTGSGRFLMWLAKRNSSSKNFLGLEIRPKVFIQSDVLDVAVDMRNYFDVSDKLMHIDSVDPSLPCDSDGWVLNNPMGIRTEREIHAEFEGCKIYRRVYQKVH</sequence>